<accession>A0ABX8AE88</accession>
<name>A0ABX8AE88_9BRAD</name>
<sequence length="170" mass="18960">MVHERGAMLRIRPPFQTADEAARRLADLSTSRRSRRIGTIEAARSGQSIRLVQAQVVTNDWTAQPGSEASWQSRDLICRPRLLPDAFCDSWKVWMPNSCLLNAPICADCDIRMSLVRASLPLSGPDHYWFECSRCQMLTDEIVVQIVEDQASTSSSAIESGSSSCSRRTT</sequence>
<evidence type="ECO:0000313" key="1">
    <source>
        <dbReference type="EMBL" id="QUS42068.1"/>
    </source>
</evidence>
<organism evidence="1 2">
    <name type="scientific">Tardiphaga alba</name>
    <dbReference type="NCBI Taxonomy" id="340268"/>
    <lineage>
        <taxon>Bacteria</taxon>
        <taxon>Pseudomonadati</taxon>
        <taxon>Pseudomonadota</taxon>
        <taxon>Alphaproteobacteria</taxon>
        <taxon>Hyphomicrobiales</taxon>
        <taxon>Nitrobacteraceae</taxon>
        <taxon>Tardiphaga</taxon>
    </lineage>
</organism>
<evidence type="ECO:0008006" key="3">
    <source>
        <dbReference type="Google" id="ProtNLM"/>
    </source>
</evidence>
<reference evidence="1 2" key="1">
    <citation type="submission" date="2019-02" db="EMBL/GenBank/DDBJ databases">
        <title>Emended description of the genus Rhodopseudomonas and description of Rhodopseudomonas albus sp. nov., a non-phototrophic, heavy-metal-tolerant bacterium isolated from garden soil.</title>
        <authorList>
            <person name="Bao Z."/>
            <person name="Cao W.W."/>
            <person name="Sato Y."/>
            <person name="Nishizawa T."/>
            <person name="Zhao J."/>
            <person name="Guo Y."/>
            <person name="Ohta H."/>
        </authorList>
    </citation>
    <scope>NUCLEOTIDE SEQUENCE [LARGE SCALE GENOMIC DNA]</scope>
    <source>
        <strain evidence="1 2">SK50-23</strain>
    </source>
</reference>
<dbReference type="RefSeq" id="WP_211910804.1">
    <property type="nucleotide sequence ID" value="NZ_CP036498.1"/>
</dbReference>
<keyword evidence="2" id="KW-1185">Reference proteome</keyword>
<gene>
    <name evidence="1" type="ORF">RPMA_27035</name>
</gene>
<protein>
    <recommendedName>
        <fullName evidence="3">TniQ protein</fullName>
    </recommendedName>
</protein>
<evidence type="ECO:0000313" key="2">
    <source>
        <dbReference type="Proteomes" id="UP000682843"/>
    </source>
</evidence>
<dbReference type="Proteomes" id="UP000682843">
    <property type="component" value="Chromosome"/>
</dbReference>
<proteinExistence type="predicted"/>
<dbReference type="EMBL" id="CP036498">
    <property type="protein sequence ID" value="QUS42068.1"/>
    <property type="molecule type" value="Genomic_DNA"/>
</dbReference>